<dbReference type="Proteomes" id="UP001589867">
    <property type="component" value="Unassembled WGS sequence"/>
</dbReference>
<dbReference type="PANTHER" id="PTHR23131">
    <property type="entry name" value="ENDORIBONUCLEASE LACTB2"/>
    <property type="match status" value="1"/>
</dbReference>
<dbReference type="InterPro" id="IPR050662">
    <property type="entry name" value="Sec-metab_biosynth-thioest"/>
</dbReference>
<sequence length="341" mass="36288">MTAQAPALPPVERVLPGVWAIPLPMTGTGLAYVRVYAIEADDGFYLVDAGWPSPEAPDLLAAGFAAAGASLADLRGVLVTHIHPDHYGLAAHIRAATGAWVALHPADAAIIDDRYGVDGNRAALTRQWLRVAGVPDGKAAELTWAILVGPGDIEICHPDLELEHGDRAPIPGRELVAVHSPGHTPGHLMFDLPTEGAVFAGDNLLSRATPNISFGPHTDPDPLSDYLHSLLAVADLGPRVAFPAHQQFIADAAGRAKELVHHHDERLQEVLMVLRRGAETVYDVCGELTWHHRLDTLPTYLVRAALGETHAHLLRLATLGAATVSPGPPQRWAAVPVAEPS</sequence>
<organism evidence="2 3">
    <name type="scientific">Phytohabitans kaempferiae</name>
    <dbReference type="NCBI Taxonomy" id="1620943"/>
    <lineage>
        <taxon>Bacteria</taxon>
        <taxon>Bacillati</taxon>
        <taxon>Actinomycetota</taxon>
        <taxon>Actinomycetes</taxon>
        <taxon>Micromonosporales</taxon>
        <taxon>Micromonosporaceae</taxon>
    </lineage>
</organism>
<accession>A0ABV6M7T2</accession>
<dbReference type="SMART" id="SM00849">
    <property type="entry name" value="Lactamase_B"/>
    <property type="match status" value="1"/>
</dbReference>
<proteinExistence type="predicted"/>
<dbReference type="Gene3D" id="3.60.15.10">
    <property type="entry name" value="Ribonuclease Z/Hydroxyacylglutathione hydrolase-like"/>
    <property type="match status" value="1"/>
</dbReference>
<protein>
    <submittedName>
        <fullName evidence="2">MBL fold metallo-hydrolase</fullName>
    </submittedName>
</protein>
<keyword evidence="3" id="KW-1185">Reference proteome</keyword>
<dbReference type="InterPro" id="IPR001279">
    <property type="entry name" value="Metallo-B-lactamas"/>
</dbReference>
<dbReference type="SUPFAM" id="SSF56281">
    <property type="entry name" value="Metallo-hydrolase/oxidoreductase"/>
    <property type="match status" value="1"/>
</dbReference>
<feature type="domain" description="Metallo-beta-lactamase" evidence="1">
    <location>
        <begin position="32"/>
        <end position="245"/>
    </location>
</feature>
<dbReference type="RefSeq" id="WP_377253637.1">
    <property type="nucleotide sequence ID" value="NZ_JBHLUH010000047.1"/>
</dbReference>
<dbReference type="PANTHER" id="PTHR23131:SF4">
    <property type="entry name" value="METALLO-BETA-LACTAMASE SUPERFAMILY POTEIN"/>
    <property type="match status" value="1"/>
</dbReference>
<reference evidence="2 3" key="1">
    <citation type="submission" date="2024-09" db="EMBL/GenBank/DDBJ databases">
        <authorList>
            <person name="Sun Q."/>
            <person name="Mori K."/>
        </authorList>
    </citation>
    <scope>NUCLEOTIDE SEQUENCE [LARGE SCALE GENOMIC DNA]</scope>
    <source>
        <strain evidence="2 3">TBRC 3947</strain>
    </source>
</reference>
<dbReference type="Gene3D" id="1.10.10.10">
    <property type="entry name" value="Winged helix-like DNA-binding domain superfamily/Winged helix DNA-binding domain"/>
    <property type="match status" value="1"/>
</dbReference>
<name>A0ABV6M7T2_9ACTN</name>
<evidence type="ECO:0000259" key="1">
    <source>
        <dbReference type="SMART" id="SM00849"/>
    </source>
</evidence>
<gene>
    <name evidence="2" type="ORF">ACFFIA_22720</name>
</gene>
<dbReference type="Pfam" id="PF00753">
    <property type="entry name" value="Lactamase_B"/>
    <property type="match status" value="1"/>
</dbReference>
<dbReference type="InterPro" id="IPR036866">
    <property type="entry name" value="RibonucZ/Hydroxyglut_hydro"/>
</dbReference>
<evidence type="ECO:0000313" key="3">
    <source>
        <dbReference type="Proteomes" id="UP001589867"/>
    </source>
</evidence>
<dbReference type="EMBL" id="JBHLUH010000047">
    <property type="protein sequence ID" value="MFC0530478.1"/>
    <property type="molecule type" value="Genomic_DNA"/>
</dbReference>
<evidence type="ECO:0000313" key="2">
    <source>
        <dbReference type="EMBL" id="MFC0530478.1"/>
    </source>
</evidence>
<comment type="caution">
    <text evidence="2">The sequence shown here is derived from an EMBL/GenBank/DDBJ whole genome shotgun (WGS) entry which is preliminary data.</text>
</comment>
<dbReference type="InterPro" id="IPR036388">
    <property type="entry name" value="WH-like_DNA-bd_sf"/>
</dbReference>